<dbReference type="InterPro" id="IPR006621">
    <property type="entry name" value="Nose-resist-to-fluoxetine_N"/>
</dbReference>
<keyword evidence="2" id="KW-1133">Transmembrane helix</keyword>
<evidence type="ECO:0000259" key="3">
    <source>
        <dbReference type="SMART" id="SM00703"/>
    </source>
</evidence>
<feature type="transmembrane region" description="Helical" evidence="2">
    <location>
        <begin position="399"/>
        <end position="423"/>
    </location>
</feature>
<organism evidence="4 5">
    <name type="scientific">Temnothorax curvispinosus</name>
    <dbReference type="NCBI Taxonomy" id="300111"/>
    <lineage>
        <taxon>Eukaryota</taxon>
        <taxon>Metazoa</taxon>
        <taxon>Ecdysozoa</taxon>
        <taxon>Arthropoda</taxon>
        <taxon>Hexapoda</taxon>
        <taxon>Insecta</taxon>
        <taxon>Pterygota</taxon>
        <taxon>Neoptera</taxon>
        <taxon>Endopterygota</taxon>
        <taxon>Hymenoptera</taxon>
        <taxon>Apocrita</taxon>
        <taxon>Aculeata</taxon>
        <taxon>Formicoidea</taxon>
        <taxon>Formicidae</taxon>
        <taxon>Myrmicinae</taxon>
        <taxon>Temnothorax</taxon>
    </lineage>
</organism>
<evidence type="ECO:0000256" key="1">
    <source>
        <dbReference type="SAM" id="MobiDB-lite"/>
    </source>
</evidence>
<feature type="transmembrane region" description="Helical" evidence="2">
    <location>
        <begin position="593"/>
        <end position="611"/>
    </location>
</feature>
<gene>
    <name evidence="5" type="primary">LOC112463961</name>
</gene>
<dbReference type="Pfam" id="PF20146">
    <property type="entry name" value="NRF"/>
    <property type="match status" value="1"/>
</dbReference>
<feature type="transmembrane region" description="Helical" evidence="2">
    <location>
        <begin position="265"/>
        <end position="289"/>
    </location>
</feature>
<dbReference type="InterPro" id="IPR052728">
    <property type="entry name" value="O2_lipid_transport_reg"/>
</dbReference>
<feature type="transmembrane region" description="Helical" evidence="2">
    <location>
        <begin position="450"/>
        <end position="467"/>
    </location>
</feature>
<dbReference type="PANTHER" id="PTHR11161">
    <property type="entry name" value="O-ACYLTRANSFERASE"/>
    <property type="match status" value="1"/>
</dbReference>
<evidence type="ECO:0000313" key="5">
    <source>
        <dbReference type="RefSeq" id="XP_024886461.1"/>
    </source>
</evidence>
<feature type="transmembrane region" description="Helical" evidence="2">
    <location>
        <begin position="310"/>
        <end position="329"/>
    </location>
</feature>
<keyword evidence="4" id="KW-1185">Reference proteome</keyword>
<feature type="transmembrane region" description="Helical" evidence="2">
    <location>
        <begin position="559"/>
        <end position="578"/>
    </location>
</feature>
<name>A0A6J1R027_9HYME</name>
<dbReference type="SMART" id="SM00703">
    <property type="entry name" value="NRF"/>
    <property type="match status" value="1"/>
</dbReference>
<dbReference type="Proteomes" id="UP000504618">
    <property type="component" value="Unplaced"/>
</dbReference>
<dbReference type="PANTHER" id="PTHR11161:SF71">
    <property type="entry name" value="NOSE RESISTANT-TO-FLUOXETINE PROTEIN N-TERMINAL DOMAIN-CONTAINING PROTEIN"/>
    <property type="match status" value="1"/>
</dbReference>
<protein>
    <submittedName>
        <fullName evidence="5">Nose resistant to fluoxetine protein 6-like</fullName>
    </submittedName>
</protein>
<dbReference type="GO" id="GO:0016747">
    <property type="term" value="F:acyltransferase activity, transferring groups other than amino-acyl groups"/>
    <property type="evidence" value="ECO:0007669"/>
    <property type="project" value="InterPro"/>
</dbReference>
<dbReference type="RefSeq" id="XP_024886461.1">
    <property type="nucleotide sequence ID" value="XM_025030693.1"/>
</dbReference>
<accession>A0A6J1R027</accession>
<dbReference type="OrthoDB" id="207378at2759"/>
<dbReference type="InterPro" id="IPR002656">
    <property type="entry name" value="Acyl_transf_3_dom"/>
</dbReference>
<keyword evidence="2" id="KW-0812">Transmembrane</keyword>
<dbReference type="GeneID" id="112463961"/>
<feature type="transmembrane region" description="Helical" evidence="2">
    <location>
        <begin position="524"/>
        <end position="547"/>
    </location>
</feature>
<feature type="region of interest" description="Disordered" evidence="1">
    <location>
        <begin position="748"/>
        <end position="771"/>
    </location>
</feature>
<reference evidence="5" key="1">
    <citation type="submission" date="2025-08" db="UniProtKB">
        <authorList>
            <consortium name="RefSeq"/>
        </authorList>
    </citation>
    <scope>IDENTIFICATION</scope>
    <source>
        <tissue evidence="5">Whole body</tissue>
    </source>
</reference>
<feature type="domain" description="Nose resistant-to-fluoxetine protein N-terminal" evidence="3">
    <location>
        <begin position="2"/>
        <end position="141"/>
    </location>
</feature>
<dbReference type="AlphaFoldDB" id="A0A6J1R027"/>
<feature type="transmembrane region" description="Helical" evidence="2">
    <location>
        <begin position="166"/>
        <end position="186"/>
    </location>
</feature>
<dbReference type="Pfam" id="PF01757">
    <property type="entry name" value="Acyl_transf_3"/>
    <property type="match status" value="1"/>
</dbReference>
<evidence type="ECO:0000256" key="2">
    <source>
        <dbReference type="SAM" id="Phobius"/>
    </source>
</evidence>
<evidence type="ECO:0000313" key="4">
    <source>
        <dbReference type="Proteomes" id="UP000504618"/>
    </source>
</evidence>
<sequence>MDVFGSFAEIYFLNGDSMFFVPVYDASVKFPSGIITGNYKQLGNFDECLQVKTKHGFVGQACNAAVQFEIFEDNKTRRELDMGDLLTNVAIASNATKWTSGESTQYEWMFCVPSTCNHTEIQEALEITLDPLKVEGRVDMTITVSKESCYTIETVQTTWNIGDWCYTSILVLFALIIIASTGYDIAMQRRASASEGIFAAFSLYKNGKELLKTERHPGSIRCLDGLRFVSICWIIYGHTYYMKVVDVNMNLTQIPRMHHDWNNMLVLNGNIVTDTFFLLSGLLLAYNELLKKERALEWRFDVIGLYLHRYVRLTPAYAMMIGFYATLFYKFGTGPHWDTWVGTNQNFCRENWWTNLLYVNNYVNVANMCMSQSWYLSTDMQFVWLSPLVLYPMLKFRSLFFTIVLTVCLFLSVLVPFVITYYFELTGTMLYYKREEDVIQVYLKIYIKTYNRFGPYVIGLGLGYLLYKTRSCKVKLYTWCVILGWLIAIMAGLSVIFGPRGMYFDTHVYNRLEASFYAGFHRQVFVLAVSWIIFCCINGYAGPINYLLSWHGWIPFSKLTYCAYLSHYLVILSHVGAVRTPGNLTQMNMIRDFIANLVLTMMISVLWRLCFETPFMTLDRILLAKRKENLSKHLETYDSTSSGEIKEISQSKESSLTYDNPGERDVTHYDLMRIKGSKENCANGIEYINDDAETSLGKIYFINPVKRDETWSQHESTVNSDNTRSHYVNVDLCRIFNEGRPRACSNGKELESINSDPAHRAKANQCLRDSG</sequence>
<proteinExistence type="predicted"/>
<keyword evidence="2" id="KW-0472">Membrane</keyword>
<feature type="transmembrane region" description="Helical" evidence="2">
    <location>
        <begin position="476"/>
        <end position="497"/>
    </location>
</feature>
<feature type="transmembrane region" description="Helical" evidence="2">
    <location>
        <begin position="225"/>
        <end position="245"/>
    </location>
</feature>